<evidence type="ECO:0000256" key="7">
    <source>
        <dbReference type="ARBA" id="ARBA00023242"/>
    </source>
</evidence>
<evidence type="ECO:0000256" key="2">
    <source>
        <dbReference type="ARBA" id="ARBA00022454"/>
    </source>
</evidence>
<keyword evidence="13" id="KW-1185">Reference proteome</keyword>
<evidence type="ECO:0000256" key="5">
    <source>
        <dbReference type="ARBA" id="ARBA00023159"/>
    </source>
</evidence>
<dbReference type="InterPro" id="IPR039595">
    <property type="entry name" value="TE2IP/Rap1"/>
</dbReference>
<dbReference type="Proteomes" id="UP000000560">
    <property type="component" value="Chromosome VII"/>
</dbReference>
<dbReference type="AlphaFoldDB" id="Q5BC24"/>
<sequence>MSHNEQHGGFVKLLEKDADVQIVDHRRKNLPANAYSYQFIEKSIQKGRLENLEAYKAGPSTTRPVGASNIPTKGQRAAFTIEEDQLIYDYMQHYERDPLSSVMGNKIYQLFAANHPGHTWQSWRDRYLKRLRGRPRPGGMSKSNDATAVREEDRKSQPIPAPTSTAHPVVPATQRDETSVQPRERKRKRSPEPTVSGSRTSNGTLSTQQRTTNRHPTPSAPQVATISPASASQQRKLPQLDTLPSPKRVKTTTTRISGIILPQENGPTEEAMDKDPADESNTSIDSVFLELPFLPSSPVAEEAPEQDIDSWIDSRVRAGKGSEDQVIEALQCTSMDPDLAEKVLESLSAGKGIPTNMRGVWTAQDDRDLEAQNTRDIQRVIEKHGDLLNYRWDYLNMTRAAAR</sequence>
<feature type="compositionally biased region" description="Polar residues" evidence="9">
    <location>
        <begin position="195"/>
        <end position="236"/>
    </location>
</feature>
<dbReference type="Pfam" id="PF11626">
    <property type="entry name" value="Rap1_C"/>
    <property type="match status" value="1"/>
</dbReference>
<name>Q5BC24_EMENI</name>
<dbReference type="InterPro" id="IPR015010">
    <property type="entry name" value="TERF2IP_Myb"/>
</dbReference>
<dbReference type="OrthoDB" id="435460at2759"/>
<evidence type="ECO:0000256" key="3">
    <source>
        <dbReference type="ARBA" id="ARBA00022895"/>
    </source>
</evidence>
<dbReference type="OMA" id="FQGARFW"/>
<comment type="subcellular location">
    <subcellularLocation>
        <location evidence="8">Nucleus</location>
    </subcellularLocation>
    <subcellularLocation>
        <location evidence="8">Chromosome</location>
        <location evidence="8">Telomere</location>
    </subcellularLocation>
</comment>
<dbReference type="RefSeq" id="XP_659510.1">
    <property type="nucleotide sequence ID" value="XM_654418.1"/>
</dbReference>
<evidence type="ECO:0000256" key="6">
    <source>
        <dbReference type="ARBA" id="ARBA00023163"/>
    </source>
</evidence>
<dbReference type="EMBL" id="BN001307">
    <property type="protein sequence ID" value="CBF85799.1"/>
    <property type="molecule type" value="Genomic_DNA"/>
</dbReference>
<dbReference type="GO" id="GO:0070187">
    <property type="term" value="C:shelterin complex"/>
    <property type="evidence" value="ECO:0000318"/>
    <property type="project" value="GO_Central"/>
</dbReference>
<dbReference type="KEGG" id="ani:ANIA_01906"/>
<dbReference type="InterPro" id="IPR038104">
    <property type="entry name" value="Rap1_C_sf"/>
</dbReference>
<evidence type="ECO:0000256" key="8">
    <source>
        <dbReference type="RuleBase" id="RU367107"/>
    </source>
</evidence>
<feature type="region of interest" description="Disordered" evidence="9">
    <location>
        <begin position="131"/>
        <end position="281"/>
    </location>
</feature>
<dbReference type="HOGENOM" id="CLU_006783_2_0_1"/>
<organism evidence="12 13">
    <name type="scientific">Emericella nidulans (strain FGSC A4 / ATCC 38163 / CBS 112.46 / NRRL 194 / M139)</name>
    <name type="common">Aspergillus nidulans</name>
    <dbReference type="NCBI Taxonomy" id="227321"/>
    <lineage>
        <taxon>Eukaryota</taxon>
        <taxon>Fungi</taxon>
        <taxon>Dikarya</taxon>
        <taxon>Ascomycota</taxon>
        <taxon>Pezizomycotina</taxon>
        <taxon>Eurotiomycetes</taxon>
        <taxon>Eurotiomycetidae</taxon>
        <taxon>Eurotiales</taxon>
        <taxon>Aspergillaceae</taxon>
        <taxon>Aspergillus</taxon>
        <taxon>Aspergillus subgen. Nidulantes</taxon>
    </lineage>
</organism>
<feature type="domain" description="TERF2-interacting telomeric protein 1 Myb" evidence="10">
    <location>
        <begin position="79"/>
        <end position="138"/>
    </location>
</feature>
<dbReference type="InParanoid" id="Q5BC24"/>
<dbReference type="GO" id="GO:0042162">
    <property type="term" value="F:telomeric DNA binding"/>
    <property type="evidence" value="ECO:0000318"/>
    <property type="project" value="GO_Central"/>
</dbReference>
<proteinExistence type="inferred from homology"/>
<comment type="similarity">
    <text evidence="1 8">Belongs to the RAP1 family.</text>
</comment>
<dbReference type="PANTHER" id="PTHR16466">
    <property type="entry name" value="TELOMERE REPEAT-BINDING FACTOR 2-INTERACTING PROTEIN 1"/>
    <property type="match status" value="1"/>
</dbReference>
<dbReference type="VEuPathDB" id="FungiDB:AN1906"/>
<evidence type="ECO:0000259" key="11">
    <source>
        <dbReference type="Pfam" id="PF11626"/>
    </source>
</evidence>
<keyword evidence="7 8" id="KW-0539">Nucleus</keyword>
<reference evidence="13" key="2">
    <citation type="journal article" date="2009" name="Fungal Genet. Biol.">
        <title>The 2008 update of the Aspergillus nidulans genome annotation: a community effort.</title>
        <authorList>
            <person name="Wortman J.R."/>
            <person name="Gilsenan J.M."/>
            <person name="Joardar V."/>
            <person name="Deegan J."/>
            <person name="Clutterbuck J."/>
            <person name="Andersen M.R."/>
            <person name="Archer D."/>
            <person name="Bencina M."/>
            <person name="Braus G."/>
            <person name="Coutinho P."/>
            <person name="von Dohren H."/>
            <person name="Doonan J."/>
            <person name="Driessen A.J."/>
            <person name="Durek P."/>
            <person name="Espeso E."/>
            <person name="Fekete E."/>
            <person name="Flipphi M."/>
            <person name="Estrada C.G."/>
            <person name="Geysens S."/>
            <person name="Goldman G."/>
            <person name="de Groot P.W."/>
            <person name="Hansen K."/>
            <person name="Harris S.D."/>
            <person name="Heinekamp T."/>
            <person name="Helmstaedt K."/>
            <person name="Henrissat B."/>
            <person name="Hofmann G."/>
            <person name="Homan T."/>
            <person name="Horio T."/>
            <person name="Horiuchi H."/>
            <person name="James S."/>
            <person name="Jones M."/>
            <person name="Karaffa L."/>
            <person name="Karanyi Z."/>
            <person name="Kato M."/>
            <person name="Keller N."/>
            <person name="Kelly D.E."/>
            <person name="Kiel J.A."/>
            <person name="Kim J.M."/>
            <person name="van der Klei I.J."/>
            <person name="Klis F.M."/>
            <person name="Kovalchuk A."/>
            <person name="Krasevec N."/>
            <person name="Kubicek C.P."/>
            <person name="Liu B."/>
            <person name="Maccabe A."/>
            <person name="Meyer V."/>
            <person name="Mirabito P."/>
            <person name="Miskei M."/>
            <person name="Mos M."/>
            <person name="Mullins J."/>
            <person name="Nelson D.R."/>
            <person name="Nielsen J."/>
            <person name="Oakley B.R."/>
            <person name="Osmani S.A."/>
            <person name="Pakula T."/>
            <person name="Paszewski A."/>
            <person name="Paulsen I."/>
            <person name="Pilsyk S."/>
            <person name="Pocsi I."/>
            <person name="Punt P.J."/>
            <person name="Ram A.F."/>
            <person name="Ren Q."/>
            <person name="Robellet X."/>
            <person name="Robson G."/>
            <person name="Seiboth B."/>
            <person name="van Solingen P."/>
            <person name="Specht T."/>
            <person name="Sun J."/>
            <person name="Taheri-Talesh N."/>
            <person name="Takeshita N."/>
            <person name="Ussery D."/>
            <person name="vanKuyk P.A."/>
            <person name="Visser H."/>
            <person name="van de Vondervoort P.J."/>
            <person name="de Vries R.P."/>
            <person name="Walton J."/>
            <person name="Xiang X."/>
            <person name="Xiong Y."/>
            <person name="Zeng A.P."/>
            <person name="Brandt B.W."/>
            <person name="Cornell M.J."/>
            <person name="van den Hondel C.A."/>
            <person name="Visser J."/>
            <person name="Oliver S.G."/>
            <person name="Turner G."/>
        </authorList>
    </citation>
    <scope>GENOME REANNOTATION</scope>
    <source>
        <strain evidence="13">FGSC A4 / ATCC 38163 / CBS 112.46 / NRRL 194 / M139</strain>
    </source>
</reference>
<evidence type="ECO:0000313" key="12">
    <source>
        <dbReference type="EMBL" id="CBF85799.1"/>
    </source>
</evidence>
<dbReference type="CDD" id="cd11653">
    <property type="entry name" value="rap1_RCT"/>
    <property type="match status" value="1"/>
</dbReference>
<evidence type="ECO:0000313" key="13">
    <source>
        <dbReference type="Proteomes" id="UP000000560"/>
    </source>
</evidence>
<dbReference type="Pfam" id="PF08914">
    <property type="entry name" value="Myb_Rap1"/>
    <property type="match status" value="1"/>
</dbReference>
<dbReference type="STRING" id="227321.Q5BC24"/>
<accession>C8VKS6</accession>
<keyword evidence="6" id="KW-0804">Transcription</keyword>
<dbReference type="Gene3D" id="1.10.10.2170">
    <property type="match status" value="1"/>
</dbReference>
<keyword evidence="3 8" id="KW-0779">Telomere</keyword>
<evidence type="ECO:0000256" key="1">
    <source>
        <dbReference type="ARBA" id="ARBA00010467"/>
    </source>
</evidence>
<accession>Q5BC24</accession>
<protein>
    <recommendedName>
        <fullName evidence="8">DNA-binding protein RAP1</fullName>
    </recommendedName>
</protein>
<comment type="subunit">
    <text evidence="8">Homodimer.</text>
</comment>
<dbReference type="Gene3D" id="1.10.10.60">
    <property type="entry name" value="Homeodomain-like"/>
    <property type="match status" value="1"/>
</dbReference>
<dbReference type="PANTHER" id="PTHR16466:SF6">
    <property type="entry name" value="TELOMERIC REPEAT-BINDING FACTOR 2-INTERACTING PROTEIN 1"/>
    <property type="match status" value="1"/>
</dbReference>
<keyword evidence="4" id="KW-0805">Transcription regulation</keyword>
<dbReference type="CDD" id="cd11655">
    <property type="entry name" value="rap1_myb-like"/>
    <property type="match status" value="1"/>
</dbReference>
<evidence type="ECO:0000256" key="4">
    <source>
        <dbReference type="ARBA" id="ARBA00023015"/>
    </source>
</evidence>
<dbReference type="GO" id="GO:0010833">
    <property type="term" value="P:telomere maintenance via telomere lengthening"/>
    <property type="evidence" value="ECO:0000318"/>
    <property type="project" value="GO_Central"/>
</dbReference>
<feature type="domain" description="TRF2-interacting telomeric protein/Rap1 C-terminal" evidence="11">
    <location>
        <begin position="322"/>
        <end position="395"/>
    </location>
</feature>
<dbReference type="GeneID" id="2874921"/>
<dbReference type="SUPFAM" id="SSF46689">
    <property type="entry name" value="Homeodomain-like"/>
    <property type="match status" value="1"/>
</dbReference>
<keyword evidence="5" id="KW-0010">Activator</keyword>
<reference evidence="13" key="1">
    <citation type="journal article" date="2005" name="Nature">
        <title>Sequencing of Aspergillus nidulans and comparative analysis with A. fumigatus and A. oryzae.</title>
        <authorList>
            <person name="Galagan J.E."/>
            <person name="Calvo S.E."/>
            <person name="Cuomo C."/>
            <person name="Ma L.J."/>
            <person name="Wortman J.R."/>
            <person name="Batzoglou S."/>
            <person name="Lee S.I."/>
            <person name="Basturkmen M."/>
            <person name="Spevak C.C."/>
            <person name="Clutterbuck J."/>
            <person name="Kapitonov V."/>
            <person name="Jurka J."/>
            <person name="Scazzocchio C."/>
            <person name="Farman M."/>
            <person name="Butler J."/>
            <person name="Purcell S."/>
            <person name="Harris S."/>
            <person name="Braus G.H."/>
            <person name="Draht O."/>
            <person name="Busch S."/>
            <person name="D'Enfert C."/>
            <person name="Bouchier C."/>
            <person name="Goldman G.H."/>
            <person name="Bell-Pedersen D."/>
            <person name="Griffiths-Jones S."/>
            <person name="Doonan J.H."/>
            <person name="Yu J."/>
            <person name="Vienken K."/>
            <person name="Pain A."/>
            <person name="Freitag M."/>
            <person name="Selker E.U."/>
            <person name="Archer D.B."/>
            <person name="Penalva M.A."/>
            <person name="Oakley B.R."/>
            <person name="Momany M."/>
            <person name="Tanaka T."/>
            <person name="Kumagai T."/>
            <person name="Asai K."/>
            <person name="Machida M."/>
            <person name="Nierman W.C."/>
            <person name="Denning D.W."/>
            <person name="Caddick M."/>
            <person name="Hynes M."/>
            <person name="Paoletti M."/>
            <person name="Fischer R."/>
            <person name="Miller B."/>
            <person name="Dyer P."/>
            <person name="Sachs M.S."/>
            <person name="Osmani S.A."/>
            <person name="Birren B.W."/>
        </authorList>
    </citation>
    <scope>NUCLEOTIDE SEQUENCE [LARGE SCALE GENOMIC DNA]</scope>
    <source>
        <strain evidence="13">FGSC A4 / ATCC 38163 / CBS 112.46 / NRRL 194 / M139</strain>
    </source>
</reference>
<dbReference type="InterPro" id="IPR009057">
    <property type="entry name" value="Homeodomain-like_sf"/>
</dbReference>
<dbReference type="GO" id="GO:0031848">
    <property type="term" value="P:protection from non-homologous end joining at telomere"/>
    <property type="evidence" value="ECO:0000318"/>
    <property type="project" value="GO_Central"/>
</dbReference>
<dbReference type="InterPro" id="IPR021661">
    <property type="entry name" value="Rap1_C"/>
</dbReference>
<comment type="function">
    <text evidence="8">Involved in the regulation of telomere length, clustering and has a specific role in telomere position effect (TPE).</text>
</comment>
<gene>
    <name evidence="12" type="ORF">ANIA_01906</name>
</gene>
<keyword evidence="2 8" id="KW-0158">Chromosome</keyword>
<dbReference type="eggNOG" id="ENOG502S85C">
    <property type="taxonomic scope" value="Eukaryota"/>
</dbReference>
<evidence type="ECO:0000259" key="10">
    <source>
        <dbReference type="Pfam" id="PF08914"/>
    </source>
</evidence>
<evidence type="ECO:0000256" key="9">
    <source>
        <dbReference type="SAM" id="MobiDB-lite"/>
    </source>
</evidence>